<reference evidence="4" key="1">
    <citation type="submission" date="2021-01" db="UniProtKB">
        <authorList>
            <consortium name="EnsemblMetazoa"/>
        </authorList>
    </citation>
    <scope>IDENTIFICATION</scope>
</reference>
<proteinExistence type="predicted"/>
<accession>A0A7M7JGL9</accession>
<dbReference type="InterPro" id="IPR052797">
    <property type="entry name" value="RegFact_GeneExpr_CellDeath"/>
</dbReference>
<dbReference type="GO" id="GO:0008270">
    <property type="term" value="F:zinc ion binding"/>
    <property type="evidence" value="ECO:0007669"/>
    <property type="project" value="UniProtKB-KW"/>
</dbReference>
<dbReference type="InterPro" id="IPR013087">
    <property type="entry name" value="Znf_C2H2_type"/>
</dbReference>
<dbReference type="InParanoid" id="A0A7M7JGL9"/>
<protein>
    <recommendedName>
        <fullName evidence="3">C2H2-type domain-containing protein</fullName>
    </recommendedName>
</protein>
<dbReference type="PROSITE" id="PS50157">
    <property type="entry name" value="ZINC_FINGER_C2H2_2"/>
    <property type="match status" value="1"/>
</dbReference>
<feature type="region of interest" description="Disordered" evidence="2">
    <location>
        <begin position="217"/>
        <end position="237"/>
    </location>
</feature>
<dbReference type="AlphaFoldDB" id="A0A7M7JGL9"/>
<feature type="region of interest" description="Disordered" evidence="2">
    <location>
        <begin position="831"/>
        <end position="875"/>
    </location>
</feature>
<dbReference type="OrthoDB" id="6436413at2759"/>
<sequence length="1104" mass="123939">MSQARIVVHRSEEGESYPPKDARMSTWPSTVVYEHNYGVTYHPVEPLVKQTVQSVSVPVQENNILTPNEVTHFHNESNRMSTFPVESEAPLAFLYRVKRFNPKGGSLCNLRWWCDAYGPYQLDDGTGEHGLGPFWMQAESPSNPFNVACPRSANKANRCPARVSLKADGTFHKRRHFHNHPPENEMPPPLEGELQLPALLPSYDQVAASVITTRVQKAHRGETTSSTLDQQYQRSEPQSQQQAIVQLWDEGAKQMTELAVTDKNIPKIAELAQVVQEDGVNVIQCPLTQCNRSVGNRSALHKHLNTHLHEYQRRSTSSRGCDDKLCPLCRSKNDSYEDLINHIVNDHDTRLECTEHEFETMWDFKQWKEKVEQEDEAMFQLGRWGAGHYSCSRGGTKTVKSNRRPRLGFECPAAIVVHSNKTHGQPSRIQVTYWRTHIGHAPSLVDIRMPKEHVEWIVSLLKNGHSIRSIIAYGASQYLGPPLSKIHMLTERYLRYVINDAMASADKKKTTLKCPSDPPKVYEYGNVDQLRVALAGIIHDEMIREDEALRLAEEAAFPQETGQVTGKRKRRSTKCVLDNDEADQWTRGPARHNDKCLTAYDVLEHTESGRYQVLGHGYKSIHKGEQPSTVVVFPRKSSHVSCERKCPQCQVCVHRYGCTCRWYMMHSRMCAHIHRVASLKGAPSSEYVDPTVAGADTLGLQEALNRLQNLNRRERLKPLEPLINELFQLMKSDHGVHPDELESYVRQGIEMMRRYRPIQLTRDDEALRGIQPLKATEARLFLRNRHPEQKRYKILATNWDIDPKVRGCKGGVMVQIDGVFKLIPTWKASSNTTRALNSRMDNASVSNSVRTSQVMPNNSNPSTAPATSSDETTTVYQSQAVTMTTSKEVAKCSYVSRNPLKESTEKPTRRKRAGSRQSDTSEDSARPSKRPTLQSKKERPLPALMALSDSLTAHGPSDRILQPQSSQRKVVVVKIARVGGEHPEVNPSTSSALHIYPESTNVTQALSLSNIESAGEHRKATSISICVAKNPASSGEIEMSSVDTTLRTSRANLGGPAVFGTQSSMIGSAHIIVEGTPLMASGNQLLEPSEEERRNGVDMFVAQL</sequence>
<name>A0A7M7JGL9_VARDE</name>
<feature type="region of interest" description="Disordered" evidence="2">
    <location>
        <begin position="1"/>
        <end position="21"/>
    </location>
</feature>
<dbReference type="Proteomes" id="UP000594260">
    <property type="component" value="Unplaced"/>
</dbReference>
<dbReference type="PANTHER" id="PTHR33936">
    <property type="entry name" value="PROTEIN CBG17840"/>
    <property type="match status" value="1"/>
</dbReference>
<dbReference type="SMART" id="SM00355">
    <property type="entry name" value="ZnF_C2H2"/>
    <property type="match status" value="2"/>
</dbReference>
<evidence type="ECO:0000259" key="3">
    <source>
        <dbReference type="PROSITE" id="PS50157"/>
    </source>
</evidence>
<organism evidence="4 5">
    <name type="scientific">Varroa destructor</name>
    <name type="common">Honeybee mite</name>
    <dbReference type="NCBI Taxonomy" id="109461"/>
    <lineage>
        <taxon>Eukaryota</taxon>
        <taxon>Metazoa</taxon>
        <taxon>Ecdysozoa</taxon>
        <taxon>Arthropoda</taxon>
        <taxon>Chelicerata</taxon>
        <taxon>Arachnida</taxon>
        <taxon>Acari</taxon>
        <taxon>Parasitiformes</taxon>
        <taxon>Mesostigmata</taxon>
        <taxon>Gamasina</taxon>
        <taxon>Dermanyssoidea</taxon>
        <taxon>Varroidae</taxon>
        <taxon>Varroa</taxon>
    </lineage>
</organism>
<keyword evidence="1" id="KW-0863">Zinc-finger</keyword>
<dbReference type="EnsemblMetazoa" id="XM_022794185">
    <property type="protein sequence ID" value="XP_022649920"/>
    <property type="gene ID" value="LOC111245608"/>
</dbReference>
<keyword evidence="1" id="KW-0479">Metal-binding</keyword>
<dbReference type="RefSeq" id="XP_022649921.1">
    <property type="nucleotide sequence ID" value="XM_022794186.1"/>
</dbReference>
<evidence type="ECO:0000313" key="5">
    <source>
        <dbReference type="Proteomes" id="UP000594260"/>
    </source>
</evidence>
<feature type="compositionally biased region" description="Basic and acidic residues" evidence="2">
    <location>
        <begin position="9"/>
        <end position="21"/>
    </location>
</feature>
<dbReference type="GeneID" id="111245608"/>
<evidence type="ECO:0000313" key="4">
    <source>
        <dbReference type="EnsemblMetazoa" id="XP_022649921"/>
    </source>
</evidence>
<dbReference type="KEGG" id="vde:111245608"/>
<feature type="domain" description="C2H2-type" evidence="3">
    <location>
        <begin position="283"/>
        <end position="312"/>
    </location>
</feature>
<dbReference type="PANTHER" id="PTHR33936:SF24">
    <property type="entry name" value="C2H2-TYPE DOMAIN-CONTAINING PROTEIN"/>
    <property type="match status" value="1"/>
</dbReference>
<feature type="region of interest" description="Disordered" evidence="2">
    <location>
        <begin position="894"/>
        <end position="941"/>
    </location>
</feature>
<evidence type="ECO:0000256" key="1">
    <source>
        <dbReference type="PROSITE-ProRule" id="PRU00042"/>
    </source>
</evidence>
<dbReference type="PROSITE" id="PS00028">
    <property type="entry name" value="ZINC_FINGER_C2H2_1"/>
    <property type="match status" value="1"/>
</dbReference>
<dbReference type="EnsemblMetazoa" id="XM_022794186">
    <property type="protein sequence ID" value="XP_022649921"/>
    <property type="gene ID" value="LOC111245608"/>
</dbReference>
<keyword evidence="5" id="KW-1185">Reference proteome</keyword>
<evidence type="ECO:0000256" key="2">
    <source>
        <dbReference type="SAM" id="MobiDB-lite"/>
    </source>
</evidence>
<keyword evidence="1" id="KW-0862">Zinc</keyword>
<dbReference type="RefSeq" id="XP_022649920.1">
    <property type="nucleotide sequence ID" value="XM_022794185.1"/>
</dbReference>